<evidence type="ECO:0000313" key="1">
    <source>
        <dbReference type="EMBL" id="NYH96237.1"/>
    </source>
</evidence>
<gene>
    <name evidence="1" type="ORF">FHS75_002569</name>
</gene>
<dbReference type="EMBL" id="JACBZF010000004">
    <property type="protein sequence ID" value="NYH96237.1"/>
    <property type="molecule type" value="Genomic_DNA"/>
</dbReference>
<reference evidence="1 2" key="1">
    <citation type="submission" date="2020-07" db="EMBL/GenBank/DDBJ databases">
        <title>Genomic Encyclopedia of Type Strains, Phase IV (KMG-IV): sequencing the most valuable type-strain genomes for metagenomic binning, comparative biology and taxonomic classification.</title>
        <authorList>
            <person name="Goeker M."/>
        </authorList>
    </citation>
    <scope>NUCLEOTIDE SEQUENCE [LARGE SCALE GENOMIC DNA]</scope>
    <source>
        <strain evidence="1 2">DSM 29043</strain>
    </source>
</reference>
<organism evidence="1 2">
    <name type="scientific">Novosphingobium marinum</name>
    <dbReference type="NCBI Taxonomy" id="1514948"/>
    <lineage>
        <taxon>Bacteria</taxon>
        <taxon>Pseudomonadati</taxon>
        <taxon>Pseudomonadota</taxon>
        <taxon>Alphaproteobacteria</taxon>
        <taxon>Sphingomonadales</taxon>
        <taxon>Sphingomonadaceae</taxon>
        <taxon>Novosphingobium</taxon>
    </lineage>
</organism>
<accession>A0A7Y9XX85</accession>
<evidence type="ECO:0000313" key="2">
    <source>
        <dbReference type="Proteomes" id="UP000522081"/>
    </source>
</evidence>
<comment type="caution">
    <text evidence="1">The sequence shown here is derived from an EMBL/GenBank/DDBJ whole genome shotgun (WGS) entry which is preliminary data.</text>
</comment>
<proteinExistence type="predicted"/>
<keyword evidence="2" id="KW-1185">Reference proteome</keyword>
<protein>
    <submittedName>
        <fullName evidence="1">Uncharacterized protein</fullName>
    </submittedName>
</protein>
<name>A0A7Y9XX85_9SPHN</name>
<sequence>MDGIFPIGRLSLQHLQAVVETIRVPDAGVGP</sequence>
<dbReference type="AlphaFoldDB" id="A0A7Y9XX85"/>
<dbReference type="Proteomes" id="UP000522081">
    <property type="component" value="Unassembled WGS sequence"/>
</dbReference>